<keyword evidence="2" id="KW-0812">Transmembrane</keyword>
<feature type="transmembrane region" description="Helical" evidence="2">
    <location>
        <begin position="136"/>
        <end position="158"/>
    </location>
</feature>
<dbReference type="EMBL" id="CASHTH010004061">
    <property type="protein sequence ID" value="CAI8053026.1"/>
    <property type="molecule type" value="Genomic_DNA"/>
</dbReference>
<feature type="region of interest" description="Disordered" evidence="1">
    <location>
        <begin position="42"/>
        <end position="131"/>
    </location>
</feature>
<dbReference type="AlphaFoldDB" id="A0AA35TSM2"/>
<feature type="compositionally biased region" description="Basic and acidic residues" evidence="1">
    <location>
        <begin position="445"/>
        <end position="454"/>
    </location>
</feature>
<sequence>MTDRPVLSLELAVRCCRNMNMKNCYREQNHCVGVAVDDSQTPATGSLPNCDTPSGTPSEPLSETTSEPLSETSSEPLSETSSVTSSVPLSETSSVTSSEPSSRTSSEPLSETPSGTVGGTEKEGESSASTSSTVTIVASVFGCLIVLILAALLALQLIRIFRKRKYHQHTISGRTENSDTTAQNTYAQGPPLPGEPAPYEPAVVNGSGAKDLPLHQQQPSPYETATVTNGVYSLLEPPDEIQSRGQPGGDRTDTTVDQHIYEDADRYVSSPECGIVNADYEVSLKSARDPNKSPLPATDGDDYADPDDALFDDEEYETRPKTIKYQPSDENDYSVPSDAIIEETDNQESHDGILNPLYHELGKNMNQVKPNNDPSITGVPKGKAATVESTMYEPAVSAPRPSTAHSDMEPITTSHVDIETTSSHQGTQDNTLSDREDSTPQSTVDQHKPTDPET</sequence>
<feature type="compositionally biased region" description="Acidic residues" evidence="1">
    <location>
        <begin position="299"/>
        <end position="316"/>
    </location>
</feature>
<keyword evidence="4" id="KW-1185">Reference proteome</keyword>
<dbReference type="Proteomes" id="UP001174909">
    <property type="component" value="Unassembled WGS sequence"/>
</dbReference>
<keyword evidence="2" id="KW-1133">Transmembrane helix</keyword>
<evidence type="ECO:0000313" key="3">
    <source>
        <dbReference type="EMBL" id="CAI8053026.1"/>
    </source>
</evidence>
<feature type="region of interest" description="Disordered" evidence="1">
    <location>
        <begin position="392"/>
        <end position="454"/>
    </location>
</feature>
<name>A0AA35TSM2_GEOBA</name>
<evidence type="ECO:0000256" key="1">
    <source>
        <dbReference type="SAM" id="MobiDB-lite"/>
    </source>
</evidence>
<feature type="compositionally biased region" description="Low complexity" evidence="1">
    <location>
        <begin position="52"/>
        <end position="115"/>
    </location>
</feature>
<reference evidence="3" key="1">
    <citation type="submission" date="2023-03" db="EMBL/GenBank/DDBJ databases">
        <authorList>
            <person name="Steffen K."/>
            <person name="Cardenas P."/>
        </authorList>
    </citation>
    <scope>NUCLEOTIDE SEQUENCE</scope>
</reference>
<organism evidence="3 4">
    <name type="scientific">Geodia barretti</name>
    <name type="common">Barrett's horny sponge</name>
    <dbReference type="NCBI Taxonomy" id="519541"/>
    <lineage>
        <taxon>Eukaryota</taxon>
        <taxon>Metazoa</taxon>
        <taxon>Porifera</taxon>
        <taxon>Demospongiae</taxon>
        <taxon>Heteroscleromorpha</taxon>
        <taxon>Tetractinellida</taxon>
        <taxon>Astrophorina</taxon>
        <taxon>Geodiidae</taxon>
        <taxon>Geodia</taxon>
    </lineage>
</organism>
<gene>
    <name evidence="3" type="ORF">GBAR_LOCUS29003</name>
</gene>
<keyword evidence="2" id="KW-0472">Membrane</keyword>
<comment type="caution">
    <text evidence="3">The sequence shown here is derived from an EMBL/GenBank/DDBJ whole genome shotgun (WGS) entry which is preliminary data.</text>
</comment>
<evidence type="ECO:0000256" key="2">
    <source>
        <dbReference type="SAM" id="Phobius"/>
    </source>
</evidence>
<accession>A0AA35TSM2</accession>
<evidence type="ECO:0000313" key="4">
    <source>
        <dbReference type="Proteomes" id="UP001174909"/>
    </source>
</evidence>
<feature type="region of interest" description="Disordered" evidence="1">
    <location>
        <begin position="286"/>
        <end position="333"/>
    </location>
</feature>
<proteinExistence type="predicted"/>
<feature type="compositionally biased region" description="Polar residues" evidence="1">
    <location>
        <begin position="42"/>
        <end position="51"/>
    </location>
</feature>
<protein>
    <submittedName>
        <fullName evidence="3">Uncharacterized protein</fullName>
    </submittedName>
</protein>
<feature type="compositionally biased region" description="Polar residues" evidence="1">
    <location>
        <begin position="411"/>
        <end position="431"/>
    </location>
</feature>